<dbReference type="InterPro" id="IPR000192">
    <property type="entry name" value="Aminotrans_V_dom"/>
</dbReference>
<sequence>MNTSTIYLDNNATTRVLPPVLEAMLPWFSEYYGNASSSHQFGQRAKEAIIAARASVAKFLNASPAEIIFTSGATESNHMAILGALAANPTRRRIITSTVEHSSTLRLLDYLASTGVEIIQITVKSNGELDINALAEALNEDTALVTLMHANNETGLIFPIAKVATMAHNKGALFHTDAAQTAGKISLDVRQLGCNLLSFSGHKLHAPKGVGVLYVRKGLTLKPLLYGHQERSRRGGTENQTGIVGLGVACQLAQQYLAEQPKSIAMLRNTLEQGITASLPFAYVNGAGPRVPNTSSLCFVGLNGEELLHKLGQSGIMASLGSACTAGGTDPSHVLLAMGLSREDALSSIRFSLSKETTEDEVNMVIKTVVHLATAMHTDIAA</sequence>
<keyword evidence="5" id="KW-0663">Pyridoxal phosphate</keyword>
<evidence type="ECO:0000259" key="8">
    <source>
        <dbReference type="Pfam" id="PF00266"/>
    </source>
</evidence>
<evidence type="ECO:0000256" key="7">
    <source>
        <dbReference type="ARBA" id="ARBA00023014"/>
    </source>
</evidence>
<dbReference type="Pfam" id="PF00266">
    <property type="entry name" value="Aminotran_5"/>
    <property type="match status" value="1"/>
</dbReference>
<dbReference type="InterPro" id="IPR015424">
    <property type="entry name" value="PyrdxlP-dep_Trfase"/>
</dbReference>
<dbReference type="PANTHER" id="PTHR11601">
    <property type="entry name" value="CYSTEINE DESULFURYLASE FAMILY MEMBER"/>
    <property type="match status" value="1"/>
</dbReference>
<comment type="caution">
    <text evidence="9">The sequence shown here is derived from an EMBL/GenBank/DDBJ whole genome shotgun (WGS) entry which is preliminary data.</text>
</comment>
<keyword evidence="7" id="KW-0411">Iron-sulfur</keyword>
<dbReference type="Gene3D" id="3.90.1150.10">
    <property type="entry name" value="Aspartate Aminotransferase, domain 1"/>
    <property type="match status" value="1"/>
</dbReference>
<dbReference type="GO" id="GO:0051536">
    <property type="term" value="F:iron-sulfur cluster binding"/>
    <property type="evidence" value="ECO:0007669"/>
    <property type="project" value="UniProtKB-KW"/>
</dbReference>
<gene>
    <name evidence="9" type="primary">nifS_1</name>
    <name evidence="9" type="ORF">GALL_20470</name>
</gene>
<evidence type="ECO:0000256" key="2">
    <source>
        <dbReference type="ARBA" id="ARBA00006490"/>
    </source>
</evidence>
<dbReference type="AlphaFoldDB" id="A0A1J5TAE4"/>
<comment type="cofactor">
    <cofactor evidence="1">
        <name>pyridoxal 5'-phosphate</name>
        <dbReference type="ChEBI" id="CHEBI:597326"/>
    </cofactor>
</comment>
<keyword evidence="6" id="KW-0408">Iron</keyword>
<dbReference type="GO" id="GO:0046872">
    <property type="term" value="F:metal ion binding"/>
    <property type="evidence" value="ECO:0007669"/>
    <property type="project" value="UniProtKB-KW"/>
</dbReference>
<keyword evidence="3 9" id="KW-0808">Transferase</keyword>
<name>A0A1J5TAE4_9ZZZZ</name>
<dbReference type="Gene3D" id="3.40.640.10">
    <property type="entry name" value="Type I PLP-dependent aspartate aminotransferase-like (Major domain)"/>
    <property type="match status" value="1"/>
</dbReference>
<dbReference type="PIRSF" id="PIRSF005572">
    <property type="entry name" value="NifS"/>
    <property type="match status" value="1"/>
</dbReference>
<dbReference type="Gene3D" id="1.10.260.50">
    <property type="match status" value="1"/>
</dbReference>
<organism evidence="9">
    <name type="scientific">mine drainage metagenome</name>
    <dbReference type="NCBI Taxonomy" id="410659"/>
    <lineage>
        <taxon>unclassified sequences</taxon>
        <taxon>metagenomes</taxon>
        <taxon>ecological metagenomes</taxon>
    </lineage>
</organism>
<reference evidence="9" key="1">
    <citation type="submission" date="2016-10" db="EMBL/GenBank/DDBJ databases">
        <title>Sequence of Gallionella enrichment culture.</title>
        <authorList>
            <person name="Poehlein A."/>
            <person name="Muehling M."/>
            <person name="Daniel R."/>
        </authorList>
    </citation>
    <scope>NUCLEOTIDE SEQUENCE</scope>
</reference>
<dbReference type="InterPro" id="IPR015422">
    <property type="entry name" value="PyrdxlP-dep_Trfase_small"/>
</dbReference>
<feature type="domain" description="Aminotransferase class V" evidence="8">
    <location>
        <begin position="6"/>
        <end position="364"/>
    </location>
</feature>
<dbReference type="InterPro" id="IPR015421">
    <property type="entry name" value="PyrdxlP-dep_Trfase_major"/>
</dbReference>
<comment type="similarity">
    <text evidence="2">Belongs to the class-V pyridoxal-phosphate-dependent aminotransferase family. NifS/IscS subfamily.</text>
</comment>
<evidence type="ECO:0000256" key="1">
    <source>
        <dbReference type="ARBA" id="ARBA00001933"/>
    </source>
</evidence>
<evidence type="ECO:0000256" key="4">
    <source>
        <dbReference type="ARBA" id="ARBA00022723"/>
    </source>
</evidence>
<dbReference type="GO" id="GO:0031071">
    <property type="term" value="F:cysteine desulfurase activity"/>
    <property type="evidence" value="ECO:0007669"/>
    <property type="project" value="UniProtKB-EC"/>
</dbReference>
<evidence type="ECO:0000313" key="9">
    <source>
        <dbReference type="EMBL" id="OIR17825.1"/>
    </source>
</evidence>
<dbReference type="PANTHER" id="PTHR11601:SF34">
    <property type="entry name" value="CYSTEINE DESULFURASE"/>
    <property type="match status" value="1"/>
</dbReference>
<accession>A0A1J5TAE4</accession>
<evidence type="ECO:0000256" key="3">
    <source>
        <dbReference type="ARBA" id="ARBA00022679"/>
    </source>
</evidence>
<evidence type="ECO:0000256" key="6">
    <source>
        <dbReference type="ARBA" id="ARBA00023004"/>
    </source>
</evidence>
<dbReference type="SUPFAM" id="SSF53383">
    <property type="entry name" value="PLP-dependent transferases"/>
    <property type="match status" value="1"/>
</dbReference>
<dbReference type="EMBL" id="MLJW01000004">
    <property type="protein sequence ID" value="OIR17825.1"/>
    <property type="molecule type" value="Genomic_DNA"/>
</dbReference>
<dbReference type="EC" id="2.8.1.7" evidence="9"/>
<evidence type="ECO:0000256" key="5">
    <source>
        <dbReference type="ARBA" id="ARBA00022898"/>
    </source>
</evidence>
<protein>
    <submittedName>
        <fullName evidence="9">Cysteine desulfurase NifS</fullName>
        <ecNumber evidence="9">2.8.1.7</ecNumber>
    </submittedName>
</protein>
<dbReference type="FunFam" id="3.40.640.10:FF:000084">
    <property type="entry name" value="IscS-like cysteine desulfurase"/>
    <property type="match status" value="1"/>
</dbReference>
<keyword evidence="4" id="KW-0479">Metal-binding</keyword>
<proteinExistence type="inferred from homology"/>
<dbReference type="InterPro" id="IPR016454">
    <property type="entry name" value="Cysteine_dSase"/>
</dbReference>